<dbReference type="EMBL" id="GL945439">
    <property type="protein sequence ID" value="EGO21267.1"/>
    <property type="molecule type" value="Genomic_DNA"/>
</dbReference>
<name>F8P751_SERL9</name>
<dbReference type="KEGG" id="sla:SERLADRAFT_476222"/>
<proteinExistence type="predicted"/>
<dbReference type="GeneID" id="18820775"/>
<dbReference type="AlphaFoldDB" id="F8P751"/>
<feature type="domain" description="DUF6593" evidence="1">
    <location>
        <begin position="9"/>
        <end position="167"/>
    </location>
</feature>
<dbReference type="InterPro" id="IPR046528">
    <property type="entry name" value="DUF6593"/>
</dbReference>
<dbReference type="RefSeq" id="XP_007322224.1">
    <property type="nucleotide sequence ID" value="XM_007322162.1"/>
</dbReference>
<evidence type="ECO:0000313" key="2">
    <source>
        <dbReference type="EMBL" id="EGO21267.1"/>
    </source>
</evidence>
<organism>
    <name type="scientific">Serpula lacrymans var. lacrymans (strain S7.9)</name>
    <name type="common">Dry rot fungus</name>
    <dbReference type="NCBI Taxonomy" id="578457"/>
    <lineage>
        <taxon>Eukaryota</taxon>
        <taxon>Fungi</taxon>
        <taxon>Dikarya</taxon>
        <taxon>Basidiomycota</taxon>
        <taxon>Agaricomycotina</taxon>
        <taxon>Agaricomycetes</taxon>
        <taxon>Agaricomycetidae</taxon>
        <taxon>Boletales</taxon>
        <taxon>Coniophorineae</taxon>
        <taxon>Serpulaceae</taxon>
        <taxon>Serpula</taxon>
    </lineage>
</organism>
<dbReference type="OrthoDB" id="3360976at2759"/>
<sequence length="178" mass="20213">MQLTLSSENVRDTVMTNLQGQVIYKIDTPWSLTARTTTIRKIRPSSSPLSMRDDFEVVAEIDWHSWTSSKFRFNGNQVRSEDYIPSTGFTRRKRTFIGPDGRKYKWTLGRRTPSLELGDIPVARFHKRSLGVIGQSHPPYLEIYPAGEHIVDAIVLTFIYVEKLRKDGQRAAAASAAA</sequence>
<reference evidence="2" key="1">
    <citation type="submission" date="2011-04" db="EMBL/GenBank/DDBJ databases">
        <title>Evolution of plant cell wall degrading machinery underlies the functional diversity of forest fungi.</title>
        <authorList>
            <consortium name="US DOE Joint Genome Institute (JGI-PGF)"/>
            <person name="Eastwood D.C."/>
            <person name="Floudas D."/>
            <person name="Binder M."/>
            <person name="Majcherczyk A."/>
            <person name="Schneider P."/>
            <person name="Aerts A."/>
            <person name="Asiegbu F.O."/>
            <person name="Baker S.E."/>
            <person name="Barry K."/>
            <person name="Bendiksby M."/>
            <person name="Blumentritt M."/>
            <person name="Coutinho P.M."/>
            <person name="Cullen D."/>
            <person name="Cullen D."/>
            <person name="Gathman A."/>
            <person name="Goodell B."/>
            <person name="Henrissat B."/>
            <person name="Ihrmark K."/>
            <person name="Kauserud H."/>
            <person name="Kohler A."/>
            <person name="LaButti K."/>
            <person name="Lapidus A."/>
            <person name="Lavin J.L."/>
            <person name="Lee Y.-H."/>
            <person name="Lindquist E."/>
            <person name="Lilly W."/>
            <person name="Lucas S."/>
            <person name="Morin E."/>
            <person name="Murat C."/>
            <person name="Oguiza J.A."/>
            <person name="Park J."/>
            <person name="Pisabarro A.G."/>
            <person name="Riley R."/>
            <person name="Rosling A."/>
            <person name="Salamov A."/>
            <person name="Schmidt O."/>
            <person name="Schmutz J."/>
            <person name="Skrede I."/>
            <person name="Stenlid J."/>
            <person name="Wiebenga A."/>
            <person name="Xie X."/>
            <person name="Kues U."/>
            <person name="Hibbett D.S."/>
            <person name="Hoffmeister D."/>
            <person name="Hogberg N."/>
            <person name="Martin F."/>
            <person name="Grigoriev I.V."/>
            <person name="Watkinson S.C."/>
        </authorList>
    </citation>
    <scope>NUCLEOTIDE SEQUENCE</scope>
    <source>
        <strain evidence="2">S7.9</strain>
    </source>
</reference>
<accession>F8P751</accession>
<evidence type="ECO:0000259" key="1">
    <source>
        <dbReference type="Pfam" id="PF20236"/>
    </source>
</evidence>
<dbReference type="HOGENOM" id="CLU_084280_4_1_1"/>
<protein>
    <recommendedName>
        <fullName evidence="1">DUF6593 domain-containing protein</fullName>
    </recommendedName>
</protein>
<gene>
    <name evidence="2" type="ORF">SERLADRAFT_476222</name>
</gene>
<dbReference type="Pfam" id="PF20236">
    <property type="entry name" value="DUF6593"/>
    <property type="match status" value="1"/>
</dbReference>
<dbReference type="Proteomes" id="UP000008064">
    <property type="component" value="Unassembled WGS sequence"/>
</dbReference>